<evidence type="ECO:0000256" key="1">
    <source>
        <dbReference type="SAM" id="MobiDB-lite"/>
    </source>
</evidence>
<gene>
    <name evidence="2" type="ORF">B0H16DRAFT_1267918</name>
</gene>
<name>A0AAD7I267_9AGAR</name>
<evidence type="ECO:0000313" key="3">
    <source>
        <dbReference type="Proteomes" id="UP001215598"/>
    </source>
</evidence>
<accession>A0AAD7I267</accession>
<evidence type="ECO:0000313" key="2">
    <source>
        <dbReference type="EMBL" id="KAJ7732408.1"/>
    </source>
</evidence>
<sequence>YIKGALPPQEIRNRLMTEGSEFEKSLITYLEAVHVGEFHNGDLATMQAKYPVPTDTNSTYQNPTLMMPVPPPSWCKDKKCSECKRCVQRANWWSNFWETTDDLMVKSNIHTHHQAYEPTAKDRKAAVTKGLKTKYKGAKGCRNKDGICMARFPREIFPESVVDYSDGSLNVKKLESDINNVTPMLTYCLRCNTDVTSLLSGTAIKAIVAYISDYVSKASLKSYQVFSSMYDVLHQNEDPLSADFKRTDKCRRILMKIVNALSTKMEIGGPMAAMYLLDNPDRYTSHNFTVFWWRNYVSEVRRAWYKADSDAQEDVPSDLDDSDDESDSDAEEVDEETFLDKVVLTKSNQKIIGASAVDDYKHRPEDLSSMSLYEWIQCAKRVKRTPAQATKFQAEVDAEAELPIIMPSEDVEMEDAMRDKDGDNIFSRPFAPDHPLYLTHYVRIYKLNVNTTVPNFVGGPLPRRDAGDRGYYCCTMLTLFKPWRSGIELKESIMDWETAYNLHNFFPRESELMNNFNIRYECNDARDDHYATLKKKIREHDAYLGDEDDDLNDFDGVNEDITADDNGEGPNYSLPGPLDRAQAKKMTAMRNMMTAAEWLSTMPGLEKPVPQFQPDQSLNPPRWRALISELRESVANIRLKNLPAIRSGKLAKPTPDTVEVLESEYFSRKFRARQAEAHVLIDSTVTVFTLNKDQERAFRVVANHA</sequence>
<dbReference type="AlphaFoldDB" id="A0AAD7I267"/>
<organism evidence="2 3">
    <name type="scientific">Mycena metata</name>
    <dbReference type="NCBI Taxonomy" id="1033252"/>
    <lineage>
        <taxon>Eukaryota</taxon>
        <taxon>Fungi</taxon>
        <taxon>Dikarya</taxon>
        <taxon>Basidiomycota</taxon>
        <taxon>Agaricomycotina</taxon>
        <taxon>Agaricomycetes</taxon>
        <taxon>Agaricomycetidae</taxon>
        <taxon>Agaricales</taxon>
        <taxon>Marasmiineae</taxon>
        <taxon>Mycenaceae</taxon>
        <taxon>Mycena</taxon>
    </lineage>
</organism>
<keyword evidence="3" id="KW-1185">Reference proteome</keyword>
<reference evidence="2" key="1">
    <citation type="submission" date="2023-03" db="EMBL/GenBank/DDBJ databases">
        <title>Massive genome expansion in bonnet fungi (Mycena s.s.) driven by repeated elements and novel gene families across ecological guilds.</title>
        <authorList>
            <consortium name="Lawrence Berkeley National Laboratory"/>
            <person name="Harder C.B."/>
            <person name="Miyauchi S."/>
            <person name="Viragh M."/>
            <person name="Kuo A."/>
            <person name="Thoen E."/>
            <person name="Andreopoulos B."/>
            <person name="Lu D."/>
            <person name="Skrede I."/>
            <person name="Drula E."/>
            <person name="Henrissat B."/>
            <person name="Morin E."/>
            <person name="Kohler A."/>
            <person name="Barry K."/>
            <person name="LaButti K."/>
            <person name="Morin E."/>
            <person name="Salamov A."/>
            <person name="Lipzen A."/>
            <person name="Mereny Z."/>
            <person name="Hegedus B."/>
            <person name="Baldrian P."/>
            <person name="Stursova M."/>
            <person name="Weitz H."/>
            <person name="Taylor A."/>
            <person name="Grigoriev I.V."/>
            <person name="Nagy L.G."/>
            <person name="Martin F."/>
            <person name="Kauserud H."/>
        </authorList>
    </citation>
    <scope>NUCLEOTIDE SEQUENCE</scope>
    <source>
        <strain evidence="2">CBHHK182m</strain>
    </source>
</reference>
<protein>
    <submittedName>
        <fullName evidence="2">Uncharacterized protein</fullName>
    </submittedName>
</protein>
<feature type="non-terminal residue" evidence="2">
    <location>
        <position position="705"/>
    </location>
</feature>
<feature type="region of interest" description="Disordered" evidence="1">
    <location>
        <begin position="311"/>
        <end position="335"/>
    </location>
</feature>
<proteinExistence type="predicted"/>
<dbReference type="Proteomes" id="UP001215598">
    <property type="component" value="Unassembled WGS sequence"/>
</dbReference>
<comment type="caution">
    <text evidence="2">The sequence shown here is derived from an EMBL/GenBank/DDBJ whole genome shotgun (WGS) entry which is preliminary data.</text>
</comment>
<dbReference type="EMBL" id="JARKIB010000145">
    <property type="protein sequence ID" value="KAJ7732408.1"/>
    <property type="molecule type" value="Genomic_DNA"/>
</dbReference>
<feature type="non-terminal residue" evidence="2">
    <location>
        <position position="1"/>
    </location>
</feature>